<evidence type="ECO:0000313" key="1">
    <source>
        <dbReference type="EMBL" id="MBA4602602.1"/>
    </source>
</evidence>
<organism evidence="1 2">
    <name type="scientific">Thermoactinomyces mirandus</name>
    <dbReference type="NCBI Taxonomy" id="2756294"/>
    <lineage>
        <taxon>Bacteria</taxon>
        <taxon>Bacillati</taxon>
        <taxon>Bacillota</taxon>
        <taxon>Bacilli</taxon>
        <taxon>Bacillales</taxon>
        <taxon>Thermoactinomycetaceae</taxon>
        <taxon>Thermoactinomyces</taxon>
    </lineage>
</organism>
<gene>
    <name evidence="1" type="ORF">H2C83_09805</name>
</gene>
<dbReference type="Proteomes" id="UP000538292">
    <property type="component" value="Unassembled WGS sequence"/>
</dbReference>
<name>A0A7W2ARP0_9BACL</name>
<proteinExistence type="predicted"/>
<dbReference type="EMBL" id="JACEOL010000031">
    <property type="protein sequence ID" value="MBA4602602.1"/>
    <property type="molecule type" value="Genomic_DNA"/>
</dbReference>
<protein>
    <recommendedName>
        <fullName evidence="3">Outer membrane lipoprotein-sorting protein</fullName>
    </recommendedName>
</protein>
<evidence type="ECO:0008006" key="3">
    <source>
        <dbReference type="Google" id="ProtNLM"/>
    </source>
</evidence>
<comment type="caution">
    <text evidence="1">The sequence shown here is derived from an EMBL/GenBank/DDBJ whole genome shotgun (WGS) entry which is preliminary data.</text>
</comment>
<accession>A0A7W2ARP0</accession>
<evidence type="ECO:0000313" key="2">
    <source>
        <dbReference type="Proteomes" id="UP000538292"/>
    </source>
</evidence>
<sequence length="218" mass="25514">MKPVYIILLLSMVFLCTGCGEPKAHEPAHSEEKQFDQQAMRQQIHQLIKSNGQKAYEFALEIRNGQQISHYKGKQVGENWVITDARGKKVMERKDKKVWAYHLKNKEEMTLRQAGLVSPRDHLFFLKKVLGKVEYIQKSKNYGQMKAKVTVDPDKFAEQFRQRLNIEANIPSFPVYEEINIYYELVYSDSQDKKLQQIILNMPGQEETPQTLVYTLKM</sequence>
<keyword evidence="2" id="KW-1185">Reference proteome</keyword>
<reference evidence="1 2" key="1">
    <citation type="submission" date="2020-07" db="EMBL/GenBank/DDBJ databases">
        <title>Thermoactinomyces phylogeny.</title>
        <authorList>
            <person name="Dunlap C."/>
        </authorList>
    </citation>
    <scope>NUCLEOTIDE SEQUENCE [LARGE SCALE GENOMIC DNA]</scope>
    <source>
        <strain evidence="1 2">AMNI-1</strain>
    </source>
</reference>
<dbReference type="RefSeq" id="WP_181740303.1">
    <property type="nucleotide sequence ID" value="NZ_JACEOL010000031.1"/>
</dbReference>
<dbReference type="AlphaFoldDB" id="A0A7W2ARP0"/>